<organism evidence="1 2">
    <name type="scientific">Romanomermis culicivorax</name>
    <name type="common">Nematode worm</name>
    <dbReference type="NCBI Taxonomy" id="13658"/>
    <lineage>
        <taxon>Eukaryota</taxon>
        <taxon>Metazoa</taxon>
        <taxon>Ecdysozoa</taxon>
        <taxon>Nematoda</taxon>
        <taxon>Enoplea</taxon>
        <taxon>Dorylaimia</taxon>
        <taxon>Mermithida</taxon>
        <taxon>Mermithoidea</taxon>
        <taxon>Mermithidae</taxon>
        <taxon>Romanomermis</taxon>
    </lineage>
</organism>
<protein>
    <submittedName>
        <fullName evidence="2">Uncharacterized protein</fullName>
    </submittedName>
</protein>
<dbReference type="AlphaFoldDB" id="A0A915K332"/>
<dbReference type="Proteomes" id="UP000887565">
    <property type="component" value="Unplaced"/>
</dbReference>
<dbReference type="WBParaSite" id="nRc.2.0.1.t32617-RA">
    <property type="protein sequence ID" value="nRc.2.0.1.t32617-RA"/>
    <property type="gene ID" value="nRc.2.0.1.g32617"/>
</dbReference>
<sequence length="65" mass="7260">MKPPPTPQEKPKAAFISAVLATFYNVPAINWAVTSVEVADVRIRDIPDGVGNYLEYCILFDEYNT</sequence>
<proteinExistence type="predicted"/>
<accession>A0A915K332</accession>
<name>A0A915K332_ROMCU</name>
<keyword evidence="1" id="KW-1185">Reference proteome</keyword>
<reference evidence="2" key="1">
    <citation type="submission" date="2022-11" db="UniProtKB">
        <authorList>
            <consortium name="WormBaseParasite"/>
        </authorList>
    </citation>
    <scope>IDENTIFICATION</scope>
</reference>
<evidence type="ECO:0000313" key="2">
    <source>
        <dbReference type="WBParaSite" id="nRc.2.0.1.t32617-RA"/>
    </source>
</evidence>
<evidence type="ECO:0000313" key="1">
    <source>
        <dbReference type="Proteomes" id="UP000887565"/>
    </source>
</evidence>